<dbReference type="AlphaFoldDB" id="A0A344UY05"/>
<evidence type="ECO:0000256" key="1">
    <source>
        <dbReference type="ARBA" id="ARBA00000151"/>
    </source>
</evidence>
<dbReference type="GO" id="GO:0009229">
    <property type="term" value="P:thiamine diphosphate biosynthetic process"/>
    <property type="evidence" value="ECO:0007669"/>
    <property type="project" value="UniProtKB-UniPathway"/>
</dbReference>
<dbReference type="GO" id="GO:0005829">
    <property type="term" value="C:cytosol"/>
    <property type="evidence" value="ECO:0007669"/>
    <property type="project" value="TreeGrafter"/>
</dbReference>
<evidence type="ECO:0000256" key="3">
    <source>
        <dbReference type="ARBA" id="ARBA00003848"/>
    </source>
</evidence>
<dbReference type="NCBIfam" id="TIGR00097">
    <property type="entry name" value="HMP-P_kinase"/>
    <property type="match status" value="1"/>
</dbReference>
<evidence type="ECO:0000313" key="13">
    <source>
        <dbReference type="Proteomes" id="UP000251995"/>
    </source>
</evidence>
<keyword evidence="6" id="KW-0547">Nucleotide-binding</keyword>
<sequence>MTSHLHPLTEPPAARVPRVLSIAGTDPSGGAGTAADMKSITAAGGYGMTVVTCLVAQNTTGVRAIHTPPVDFLAAQLESVSDDVVVDAVKTGMLGTAGIIATVESWLDAHRPPVLVVDPVMVATSGDRLLQPDAEEAMRRFCRRATVVTPNIPELAVLAGAEPAADQDAAVAQAREWAARTGVAVIVKTGHLDSRLTTNLWVGPDGVLAEAPSSRVETTSTHGTGCSLSSALATRLGAGDTPVRALRWTTDWLHEAIEHGAALHVGRGHGPVDHGHRARRLAVAASPAPWLADDAVAPRLEAPDQLAPGTEPAPASIPAAGPWTRALWRAGSDLARSIHGGGFVTALVDGTLPEHAFTFYLAQDARYLAGYARALAAVAAGSTDPAEVADWAGGAATCHLVEAELHRGWLSGRSCAPSPVTSAYVDFLVARTVLDGHTVGVATVLPCYWLYAEVGAAMPGVADDHPYAAWLQTYSDDAFTAATWIAIGHAERAMTDASPAERAAAARAYLIACRHEAEFFDQALRTTGALS</sequence>
<comment type="catalytic activity">
    <reaction evidence="1">
        <text>4-amino-5-hydroxymethyl-2-methylpyrimidine + ATP = 4-amino-2-methyl-5-(phosphooxymethyl)pyrimidine + ADP + H(+)</text>
        <dbReference type="Rhea" id="RHEA:23096"/>
        <dbReference type="ChEBI" id="CHEBI:15378"/>
        <dbReference type="ChEBI" id="CHEBI:16892"/>
        <dbReference type="ChEBI" id="CHEBI:30616"/>
        <dbReference type="ChEBI" id="CHEBI:58354"/>
        <dbReference type="ChEBI" id="CHEBI:456216"/>
        <dbReference type="EC" id="2.7.1.49"/>
    </reaction>
</comment>
<keyword evidence="8" id="KW-0067">ATP-binding</keyword>
<dbReference type="CDD" id="cd19365">
    <property type="entry name" value="TenA_C-like"/>
    <property type="match status" value="1"/>
</dbReference>
<evidence type="ECO:0000256" key="8">
    <source>
        <dbReference type="ARBA" id="ARBA00022840"/>
    </source>
</evidence>
<dbReference type="PANTHER" id="PTHR20858:SF17">
    <property type="entry name" value="HYDROXYMETHYLPYRIMIDINE_PHOSPHOMETHYLPYRIMIDINE KINASE THI20-RELATED"/>
    <property type="match status" value="1"/>
</dbReference>
<comment type="function">
    <text evidence="3">Catalyzes the phosphorylation of hydroxymethylpyrimidine phosphate (HMP-P) to HMP-PP, and of HMP to HMP-P.</text>
</comment>
<dbReference type="FunFam" id="3.40.1190.20:FF:000003">
    <property type="entry name" value="Phosphomethylpyrimidine kinase ThiD"/>
    <property type="match status" value="1"/>
</dbReference>
<evidence type="ECO:0000313" key="12">
    <source>
        <dbReference type="EMBL" id="AXE40153.1"/>
    </source>
</evidence>
<accession>A0A344UY05</accession>
<dbReference type="InterPro" id="IPR029056">
    <property type="entry name" value="Ribokinase-like"/>
</dbReference>
<dbReference type="CDD" id="cd01169">
    <property type="entry name" value="HMPP_kinase"/>
    <property type="match status" value="1"/>
</dbReference>
<keyword evidence="13" id="KW-1185">Reference proteome</keyword>
<dbReference type="OrthoDB" id="34166at2"/>
<dbReference type="NCBIfam" id="NF011301">
    <property type="entry name" value="PRK14713.1"/>
    <property type="match status" value="1"/>
</dbReference>
<evidence type="ECO:0000259" key="10">
    <source>
        <dbReference type="Pfam" id="PF03070"/>
    </source>
</evidence>
<keyword evidence="9" id="KW-0784">Thiamine biosynthesis</keyword>
<proteinExistence type="predicted"/>
<dbReference type="RefSeq" id="WP_114045904.1">
    <property type="nucleotide sequence ID" value="NZ_CP025198.1"/>
</dbReference>
<evidence type="ECO:0000256" key="4">
    <source>
        <dbReference type="ARBA" id="ARBA00004769"/>
    </source>
</evidence>
<dbReference type="SUPFAM" id="SSF53613">
    <property type="entry name" value="Ribokinase-like"/>
    <property type="match status" value="1"/>
</dbReference>
<evidence type="ECO:0000256" key="7">
    <source>
        <dbReference type="ARBA" id="ARBA00022777"/>
    </source>
</evidence>
<dbReference type="GO" id="GO:0005524">
    <property type="term" value="F:ATP binding"/>
    <property type="evidence" value="ECO:0007669"/>
    <property type="project" value="UniProtKB-KW"/>
</dbReference>
<dbReference type="InterPro" id="IPR004305">
    <property type="entry name" value="Thiaminase-2/PQQC"/>
</dbReference>
<feature type="domain" description="Pyridoxamine kinase/Phosphomethylpyrimidine kinase" evidence="11">
    <location>
        <begin position="26"/>
        <end position="273"/>
    </location>
</feature>
<dbReference type="EC" id="2.7.1.49" evidence="12"/>
<evidence type="ECO:0000256" key="5">
    <source>
        <dbReference type="ARBA" id="ARBA00022679"/>
    </source>
</evidence>
<protein>
    <submittedName>
        <fullName evidence="12">Hydroxymethylpyrimidine/phosphomethylpyrimidine kinase</fullName>
        <ecNumber evidence="12">2.7.1.49</ecNumber>
    </submittedName>
</protein>
<reference evidence="12 13" key="1">
    <citation type="submission" date="2017-12" db="EMBL/GenBank/DDBJ databases">
        <title>The whole genome sequence of the Acidipropionibacterium virtanenii sp. nov. type strain JS278.</title>
        <authorList>
            <person name="Laine P."/>
            <person name="Deptula P."/>
            <person name="Varmanen P."/>
            <person name="Auvinen P."/>
        </authorList>
    </citation>
    <scope>NUCLEOTIDE SEQUENCE [LARGE SCALE GENOMIC DNA]</scope>
    <source>
        <strain evidence="12 13">JS278</strain>
    </source>
</reference>
<comment type="pathway">
    <text evidence="4">Cofactor biosynthesis; thiamine diphosphate biosynthesis; 4-amino-2-methyl-5-diphosphomethylpyrimidine from 5-amino-1-(5-phospho-D-ribosyl)imidazole: step 3/3.</text>
</comment>
<dbReference type="PANTHER" id="PTHR20858">
    <property type="entry name" value="PHOSPHOMETHYLPYRIMIDINE KINASE"/>
    <property type="match status" value="1"/>
</dbReference>
<dbReference type="EMBL" id="CP025198">
    <property type="protein sequence ID" value="AXE40153.1"/>
    <property type="molecule type" value="Genomic_DNA"/>
</dbReference>
<dbReference type="InterPro" id="IPR013749">
    <property type="entry name" value="PM/HMP-P_kinase-1"/>
</dbReference>
<dbReference type="Gene3D" id="3.40.1190.20">
    <property type="match status" value="1"/>
</dbReference>
<dbReference type="KEGG" id="acij:JS278_03019"/>
<organism evidence="12 13">
    <name type="scientific">Acidipropionibacterium virtanenii</name>
    <dbReference type="NCBI Taxonomy" id="2057246"/>
    <lineage>
        <taxon>Bacteria</taxon>
        <taxon>Bacillati</taxon>
        <taxon>Actinomycetota</taxon>
        <taxon>Actinomycetes</taxon>
        <taxon>Propionibacteriales</taxon>
        <taxon>Propionibacteriaceae</taxon>
        <taxon>Acidipropionibacterium</taxon>
    </lineage>
</organism>
<feature type="domain" description="Thiaminase-2/PQQC" evidence="10">
    <location>
        <begin position="343"/>
        <end position="525"/>
    </location>
</feature>
<evidence type="ECO:0000256" key="2">
    <source>
        <dbReference type="ARBA" id="ARBA00000565"/>
    </source>
</evidence>
<keyword evidence="5 12" id="KW-0808">Transferase</keyword>
<dbReference type="SUPFAM" id="SSF48613">
    <property type="entry name" value="Heme oxygenase-like"/>
    <property type="match status" value="1"/>
</dbReference>
<dbReference type="InterPro" id="IPR004399">
    <property type="entry name" value="HMP/HMP-P_kinase_dom"/>
</dbReference>
<dbReference type="Pfam" id="PF08543">
    <property type="entry name" value="Phos_pyr_kin"/>
    <property type="match status" value="1"/>
</dbReference>
<evidence type="ECO:0000256" key="9">
    <source>
        <dbReference type="ARBA" id="ARBA00022977"/>
    </source>
</evidence>
<dbReference type="GO" id="GO:0009228">
    <property type="term" value="P:thiamine biosynthetic process"/>
    <property type="evidence" value="ECO:0007669"/>
    <property type="project" value="UniProtKB-KW"/>
</dbReference>
<gene>
    <name evidence="12" type="primary">thiD</name>
    <name evidence="12" type="ORF">JS278_03019</name>
</gene>
<evidence type="ECO:0000259" key="11">
    <source>
        <dbReference type="Pfam" id="PF08543"/>
    </source>
</evidence>
<dbReference type="GO" id="GO:0008902">
    <property type="term" value="F:hydroxymethylpyrimidine kinase activity"/>
    <property type="evidence" value="ECO:0007669"/>
    <property type="project" value="UniProtKB-EC"/>
</dbReference>
<dbReference type="GO" id="GO:0008972">
    <property type="term" value="F:phosphomethylpyrimidine kinase activity"/>
    <property type="evidence" value="ECO:0007669"/>
    <property type="project" value="UniProtKB-EC"/>
</dbReference>
<evidence type="ECO:0000256" key="6">
    <source>
        <dbReference type="ARBA" id="ARBA00022741"/>
    </source>
</evidence>
<dbReference type="Pfam" id="PF03070">
    <property type="entry name" value="TENA_THI-4"/>
    <property type="match status" value="1"/>
</dbReference>
<dbReference type="UniPathway" id="UPA00060">
    <property type="reaction ID" value="UER00138"/>
</dbReference>
<dbReference type="Proteomes" id="UP000251995">
    <property type="component" value="Chromosome"/>
</dbReference>
<dbReference type="InterPro" id="IPR016084">
    <property type="entry name" value="Haem_Oase-like_multi-hlx"/>
</dbReference>
<keyword evidence="7 12" id="KW-0418">Kinase</keyword>
<dbReference type="Gene3D" id="1.20.910.10">
    <property type="entry name" value="Heme oxygenase-like"/>
    <property type="match status" value="1"/>
</dbReference>
<name>A0A344UY05_9ACTN</name>
<comment type="catalytic activity">
    <reaction evidence="2">
        <text>4-amino-2-methyl-5-(phosphooxymethyl)pyrimidine + ATP = 4-amino-2-methyl-5-(diphosphooxymethyl)pyrimidine + ADP</text>
        <dbReference type="Rhea" id="RHEA:19893"/>
        <dbReference type="ChEBI" id="CHEBI:30616"/>
        <dbReference type="ChEBI" id="CHEBI:57841"/>
        <dbReference type="ChEBI" id="CHEBI:58354"/>
        <dbReference type="ChEBI" id="CHEBI:456216"/>
        <dbReference type="EC" id="2.7.4.7"/>
    </reaction>
</comment>